<gene>
    <name evidence="4" type="ORF">HD841_000959</name>
</gene>
<evidence type="ECO:0000313" key="5">
    <source>
        <dbReference type="Proteomes" id="UP000517753"/>
    </source>
</evidence>
<dbReference type="AlphaFoldDB" id="A0A7Y9FKZ2"/>
<dbReference type="Pfam" id="PF16220">
    <property type="entry name" value="DUF4880"/>
    <property type="match status" value="1"/>
</dbReference>
<evidence type="ECO:0000259" key="2">
    <source>
        <dbReference type="Pfam" id="PF04773"/>
    </source>
</evidence>
<evidence type="ECO:0000259" key="3">
    <source>
        <dbReference type="Pfam" id="PF16220"/>
    </source>
</evidence>
<sequence>MVEPDDTAKEEAASWFSRLQTRSVTTGELADFARWRRDPANAAAYEAVDRFWSRSAALENDPDIIDAVRKARGGARASGGRRFGLGAVKLGVLALGVATCCLAGFHFLSADPTYRTARGERSAINLEDGTRIRLDADSVVTTRFETRRRNVVLERGQVFLSVHHDPTRPLVVDAGDGLTVEAVGTRFDVRRLADRVRVALLDGAVVVRRRGSTLTTMRPGEAIEVLDGGGVHELPWSAAGAAWLDGRLSFKGTPLTTAVAEMNRYSRKPIAIGADADREQPLSGEFSVDDPGGFVTAVNALLGDGTLRPTDDR</sequence>
<dbReference type="GO" id="GO:0016989">
    <property type="term" value="F:sigma factor antagonist activity"/>
    <property type="evidence" value="ECO:0007669"/>
    <property type="project" value="TreeGrafter"/>
</dbReference>
<dbReference type="EMBL" id="JACCBY010000001">
    <property type="protein sequence ID" value="NYD89190.1"/>
    <property type="molecule type" value="Genomic_DNA"/>
</dbReference>
<dbReference type="PANTHER" id="PTHR30273:SF2">
    <property type="entry name" value="PROTEIN FECR"/>
    <property type="match status" value="1"/>
</dbReference>
<evidence type="ECO:0000313" key="4">
    <source>
        <dbReference type="EMBL" id="NYD89190.1"/>
    </source>
</evidence>
<name>A0A7Y9FKZ2_9SPHN</name>
<keyword evidence="1" id="KW-0472">Membrane</keyword>
<protein>
    <submittedName>
        <fullName evidence="4">Transmembrane sensor</fullName>
    </submittedName>
</protein>
<reference evidence="4 5" key="1">
    <citation type="submission" date="2020-08" db="EMBL/GenBank/DDBJ databases">
        <title>The Agave Microbiome: Exploring the role of microbial communities in plant adaptations to desert environments.</title>
        <authorList>
            <person name="Partida-Martinez L.P."/>
        </authorList>
    </citation>
    <scope>NUCLEOTIDE SEQUENCE [LARGE SCALE GENOMIC DNA]</scope>
    <source>
        <strain evidence="4 5">AS2.3</strain>
    </source>
</reference>
<feature type="transmembrane region" description="Helical" evidence="1">
    <location>
        <begin position="86"/>
        <end position="108"/>
    </location>
</feature>
<comment type="caution">
    <text evidence="4">The sequence shown here is derived from an EMBL/GenBank/DDBJ whole genome shotgun (WGS) entry which is preliminary data.</text>
</comment>
<evidence type="ECO:0000256" key="1">
    <source>
        <dbReference type="SAM" id="Phobius"/>
    </source>
</evidence>
<accession>A0A7Y9FKZ2</accession>
<keyword evidence="1" id="KW-1133">Transmembrane helix</keyword>
<dbReference type="InterPro" id="IPR012373">
    <property type="entry name" value="Ferrdict_sens_TM"/>
</dbReference>
<feature type="domain" description="FecR N-terminal" evidence="3">
    <location>
        <begin position="10"/>
        <end position="50"/>
    </location>
</feature>
<dbReference type="Gene3D" id="2.60.120.1440">
    <property type="match status" value="1"/>
</dbReference>
<dbReference type="RefSeq" id="WP_179507685.1">
    <property type="nucleotide sequence ID" value="NZ_JACCBY010000001.1"/>
</dbReference>
<proteinExistence type="predicted"/>
<dbReference type="PANTHER" id="PTHR30273">
    <property type="entry name" value="PERIPLASMIC SIGNAL SENSOR AND SIGMA FACTOR ACTIVATOR FECR-RELATED"/>
    <property type="match status" value="1"/>
</dbReference>
<dbReference type="Pfam" id="PF04773">
    <property type="entry name" value="FecR"/>
    <property type="match status" value="1"/>
</dbReference>
<dbReference type="PIRSF" id="PIRSF018266">
    <property type="entry name" value="FecR"/>
    <property type="match status" value="1"/>
</dbReference>
<keyword evidence="1 4" id="KW-0812">Transmembrane</keyword>
<feature type="domain" description="FecR protein" evidence="2">
    <location>
        <begin position="113"/>
        <end position="205"/>
    </location>
</feature>
<dbReference type="InterPro" id="IPR006860">
    <property type="entry name" value="FecR"/>
</dbReference>
<dbReference type="Proteomes" id="UP000517753">
    <property type="component" value="Unassembled WGS sequence"/>
</dbReference>
<organism evidence="4 5">
    <name type="scientific">Sphingomonas melonis</name>
    <dbReference type="NCBI Taxonomy" id="152682"/>
    <lineage>
        <taxon>Bacteria</taxon>
        <taxon>Pseudomonadati</taxon>
        <taxon>Pseudomonadota</taxon>
        <taxon>Alphaproteobacteria</taxon>
        <taxon>Sphingomonadales</taxon>
        <taxon>Sphingomonadaceae</taxon>
        <taxon>Sphingomonas</taxon>
    </lineage>
</organism>
<dbReference type="InterPro" id="IPR032623">
    <property type="entry name" value="FecR_N"/>
</dbReference>
<keyword evidence="5" id="KW-1185">Reference proteome</keyword>